<proteinExistence type="predicted"/>
<dbReference type="EMBL" id="AUYC01000030">
    <property type="protein sequence ID" value="KZN62890.1"/>
    <property type="molecule type" value="Genomic_DNA"/>
</dbReference>
<dbReference type="PATRIC" id="fig|1365248.3.peg.2742"/>
<protein>
    <submittedName>
        <fullName evidence="1">Uncharacterized protein</fullName>
    </submittedName>
</protein>
<evidence type="ECO:0000313" key="1">
    <source>
        <dbReference type="EMBL" id="KZN62890.1"/>
    </source>
</evidence>
<evidence type="ECO:0000313" key="2">
    <source>
        <dbReference type="Proteomes" id="UP000076486"/>
    </source>
</evidence>
<comment type="caution">
    <text evidence="1">The sequence shown here is derived from an EMBL/GenBank/DDBJ whole genome shotgun (WGS) entry which is preliminary data.</text>
</comment>
<sequence>MLAKADVDINSIKSMFFNLGISPSWLVPTETGLKKSILDAHSGIVSYFFSTGLHDFSSQKQGQAYKKLIPTKLVTKDKFIETTTSLYRPETKKGDPRMWISRLPIIAKPFNLLAIFVLQDELYVINVSQEGFLSELESRSSLVNSILEKVAINNNVPLSDRFSEWNLRLLQSFFTKANQNEEVFLRIDSDWVDSIGQDIGGYEGFKAAVIKGPDWLPSKKSLVETAIELVKFRNASKNLSLEKYKDPGKFDTTYCGLSSPTYLPYLAALIVTSSKQTSDFYKRFSQEMNLDSTLQIDDMKQLEKVWDDLSDWTREQNGALGFFNVRRLGGYKHIGIPRSQSIVTQSDFDSFHKVFASAEIRAGSKFSKTLLDKIKNELKVSAYLFTNGFQEALKDRTFSKAIDETLRYTYLDWDGTCQDIEKRDSSDTTKVPLSKANARVSFLITDSSTMQLVPVWEIYSIKDSGTFELYYNKHCWHGRFLSTEFGYTTLGESPSLIWEAMTSSFQDKQELLLKVNDTFEEEKTLTYSLPIHKLWILTIKLDSYLNKHKLVESVLPSYGSVFILIPPPHIEMVFKYLENQEVDFEPMDDIKGICEDWVLIKITDCAELTQEQRLLPDGRENPHPRVNSLKLVGGRRIKRGGTHMFLPYDLPELEVTIPSGATITSSAGAKLHELKSDSIAENNLFNESFSTRRFEIEVPKNVSSLNEFTAFDTEGKQIGHVKLRVASTDGDIVNSNCKITLDNLGKCIRSGEGLHGAILNKFDDLDYNTVREDYSISKESKVLGSQYLDPDYIFGIIECFLDALAIAGALNYGIARNLLQRLIHKHHSDTTPILILLYLRQVGRIELTTTNRGHIVSVNSVKPTIVELPITTVNGRVYGVVGTLRLKQWDLIDNLCDLDVIYATPDKFGFSGRRIISNSQEKIKEMCNKHEFHFVRQPSKEILEWANGIEQFKLSISGYHIESLVGQSKKKFSPGKALFTDTSKHYDCELWKMDDLGTYLDNLYVVNLNGSLSFIRDSRWGTWLNIIEYAKWLRDMKYLPESFTVPITFHLSTSTIWIPARIGLPIVLDRALSLCSGLSPEVIKMAKETTQTNNSSINIVSENDKTTKLEIDCFYTNMAAGHWIKYEFIPEGIANKVAQLLNAKLDYR</sequence>
<dbReference type="RefSeq" id="WP_063368276.1">
    <property type="nucleotide sequence ID" value="NZ_AUYC01000030.1"/>
</dbReference>
<organism evidence="1 2">
    <name type="scientific">Pseudoalteromonas luteoviolacea CPMOR-1</name>
    <dbReference type="NCBI Taxonomy" id="1365248"/>
    <lineage>
        <taxon>Bacteria</taxon>
        <taxon>Pseudomonadati</taxon>
        <taxon>Pseudomonadota</taxon>
        <taxon>Gammaproteobacteria</taxon>
        <taxon>Alteromonadales</taxon>
        <taxon>Pseudoalteromonadaceae</taxon>
        <taxon>Pseudoalteromonas</taxon>
    </lineage>
</organism>
<dbReference type="Proteomes" id="UP000076486">
    <property type="component" value="Unassembled WGS sequence"/>
</dbReference>
<accession>A0A167KJH8</accession>
<gene>
    <name evidence="1" type="ORF">N473_18415</name>
</gene>
<name>A0A167KJH8_9GAMM</name>
<reference evidence="1 2" key="1">
    <citation type="submission" date="2013-07" db="EMBL/GenBank/DDBJ databases">
        <title>Comparative Genomic and Metabolomic Analysis of Twelve Strains of Pseudoalteromonas luteoviolacea.</title>
        <authorList>
            <person name="Vynne N.G."/>
            <person name="Mansson M."/>
            <person name="Gram L."/>
        </authorList>
    </citation>
    <scope>NUCLEOTIDE SEQUENCE [LARGE SCALE GENOMIC DNA]</scope>
    <source>
        <strain evidence="1 2">CPMOR-1</strain>
    </source>
</reference>
<dbReference type="AlphaFoldDB" id="A0A167KJH8"/>